<gene>
    <name evidence="7" type="ORF">FHR24_002850</name>
</gene>
<proteinExistence type="predicted"/>
<keyword evidence="8" id="KW-1185">Reference proteome</keyword>
<dbReference type="PANTHER" id="PTHR30213:SF1">
    <property type="entry name" value="INNER MEMBRANE PROTEIN YHJD"/>
    <property type="match status" value="1"/>
</dbReference>
<name>A0ABX0UC16_9FLAO</name>
<evidence type="ECO:0000313" key="8">
    <source>
        <dbReference type="Proteomes" id="UP000745859"/>
    </source>
</evidence>
<accession>A0ABX0UC16</accession>
<evidence type="ECO:0000256" key="4">
    <source>
        <dbReference type="ARBA" id="ARBA00022989"/>
    </source>
</evidence>
<evidence type="ECO:0000256" key="3">
    <source>
        <dbReference type="ARBA" id="ARBA00022692"/>
    </source>
</evidence>
<evidence type="ECO:0000256" key="2">
    <source>
        <dbReference type="ARBA" id="ARBA00022475"/>
    </source>
</evidence>
<dbReference type="PIRSF" id="PIRSF035875">
    <property type="entry name" value="RNase_BN"/>
    <property type="match status" value="1"/>
</dbReference>
<feature type="transmembrane region" description="Helical" evidence="6">
    <location>
        <begin position="249"/>
        <end position="273"/>
    </location>
</feature>
<keyword evidence="4 6" id="KW-1133">Transmembrane helix</keyword>
<feature type="transmembrane region" description="Helical" evidence="6">
    <location>
        <begin position="214"/>
        <end position="237"/>
    </location>
</feature>
<comment type="subcellular location">
    <subcellularLocation>
        <location evidence="1">Cell membrane</location>
        <topology evidence="1">Multi-pass membrane protein</topology>
    </subcellularLocation>
</comment>
<feature type="transmembrane region" description="Helical" evidence="6">
    <location>
        <begin position="177"/>
        <end position="202"/>
    </location>
</feature>
<keyword evidence="2" id="KW-1003">Cell membrane</keyword>
<dbReference type="PANTHER" id="PTHR30213">
    <property type="entry name" value="INNER MEMBRANE PROTEIN YHJD"/>
    <property type="match status" value="1"/>
</dbReference>
<feature type="transmembrane region" description="Helical" evidence="6">
    <location>
        <begin position="31"/>
        <end position="54"/>
    </location>
</feature>
<feature type="transmembrane region" description="Helical" evidence="6">
    <location>
        <begin position="94"/>
        <end position="114"/>
    </location>
</feature>
<keyword evidence="5 6" id="KW-0472">Membrane</keyword>
<keyword evidence="3 6" id="KW-0812">Transmembrane</keyword>
<feature type="transmembrane region" description="Helical" evidence="6">
    <location>
        <begin position="140"/>
        <end position="165"/>
    </location>
</feature>
<sequence length="284" mass="31710">MSIRFKENIKIITETYKNWLKNDPFQLSAAVSYYALFSFPALLIIVIQTAGLFYDKTAIKNKILIEISSVLGRDSAESIQTIIKNAVIEDQTTLAFIVGISTLLYGATGLFIALQKALNTIWEVPITKTTGFFKMIKNRLFSLSLVLIIGFLLLISMVVTTIISGLSNWIEANFSDFILSAIHLINFILSLGIITVLFGLIFKILPDVKLKWKHVWLGAFVTSLLFDIGKFALGIYFGTLNPESTFGAAGSIVLILLWVSYSSLILFFGAEFTKVYSETMLKRN</sequence>
<dbReference type="EMBL" id="JAASQL010000006">
    <property type="protein sequence ID" value="NIJ46363.1"/>
    <property type="molecule type" value="Genomic_DNA"/>
</dbReference>
<dbReference type="RefSeq" id="WP_167190340.1">
    <property type="nucleotide sequence ID" value="NZ_JAASQL010000006.1"/>
</dbReference>
<protein>
    <submittedName>
        <fullName evidence="7">Membrane protein</fullName>
    </submittedName>
</protein>
<dbReference type="Proteomes" id="UP000745859">
    <property type="component" value="Unassembled WGS sequence"/>
</dbReference>
<evidence type="ECO:0000256" key="5">
    <source>
        <dbReference type="ARBA" id="ARBA00023136"/>
    </source>
</evidence>
<evidence type="ECO:0000313" key="7">
    <source>
        <dbReference type="EMBL" id="NIJ46363.1"/>
    </source>
</evidence>
<evidence type="ECO:0000256" key="1">
    <source>
        <dbReference type="ARBA" id="ARBA00004651"/>
    </source>
</evidence>
<organism evidence="7 8">
    <name type="scientific">Wenyingzhuangia heitensis</name>
    <dbReference type="NCBI Taxonomy" id="1487859"/>
    <lineage>
        <taxon>Bacteria</taxon>
        <taxon>Pseudomonadati</taxon>
        <taxon>Bacteroidota</taxon>
        <taxon>Flavobacteriia</taxon>
        <taxon>Flavobacteriales</taxon>
        <taxon>Flavobacteriaceae</taxon>
        <taxon>Wenyingzhuangia</taxon>
    </lineage>
</organism>
<evidence type="ECO:0000256" key="6">
    <source>
        <dbReference type="SAM" id="Phobius"/>
    </source>
</evidence>
<reference evidence="7 8" key="1">
    <citation type="submission" date="2020-03" db="EMBL/GenBank/DDBJ databases">
        <title>Genomic Encyclopedia of Type Strains, Phase IV (KMG-IV): sequencing the most valuable type-strain genomes for metagenomic binning, comparative biology and taxonomic classification.</title>
        <authorList>
            <person name="Goeker M."/>
        </authorList>
    </citation>
    <scope>NUCLEOTIDE SEQUENCE [LARGE SCALE GENOMIC DNA]</scope>
    <source>
        <strain evidence="7 8">DSM 101599</strain>
    </source>
</reference>
<comment type="caution">
    <text evidence="7">The sequence shown here is derived from an EMBL/GenBank/DDBJ whole genome shotgun (WGS) entry which is preliminary data.</text>
</comment>
<dbReference type="Pfam" id="PF03631">
    <property type="entry name" value="Virul_fac_BrkB"/>
    <property type="match status" value="1"/>
</dbReference>
<dbReference type="InterPro" id="IPR017039">
    <property type="entry name" value="Virul_fac_BrkB"/>
</dbReference>